<dbReference type="EMBL" id="JBITGY010000002">
    <property type="protein sequence ID" value="MFI6497205.1"/>
    <property type="molecule type" value="Genomic_DNA"/>
</dbReference>
<dbReference type="RefSeq" id="WP_397079890.1">
    <property type="nucleotide sequence ID" value="NZ_JBITGY010000002.1"/>
</dbReference>
<dbReference type="Pfam" id="PF00392">
    <property type="entry name" value="GntR"/>
    <property type="match status" value="1"/>
</dbReference>
<dbReference type="InterPro" id="IPR011663">
    <property type="entry name" value="UTRA"/>
</dbReference>
<protein>
    <submittedName>
        <fullName evidence="5">GntR family transcriptional regulator</fullName>
    </submittedName>
</protein>
<proteinExistence type="predicted"/>
<dbReference type="PANTHER" id="PTHR44846">
    <property type="entry name" value="MANNOSYL-D-GLYCERATE TRANSPORT/METABOLISM SYSTEM REPRESSOR MNGR-RELATED"/>
    <property type="match status" value="1"/>
</dbReference>
<dbReference type="InterPro" id="IPR000524">
    <property type="entry name" value="Tscrpt_reg_HTH_GntR"/>
</dbReference>
<reference evidence="5 6" key="1">
    <citation type="submission" date="2024-10" db="EMBL/GenBank/DDBJ databases">
        <title>The Natural Products Discovery Center: Release of the First 8490 Sequenced Strains for Exploring Actinobacteria Biosynthetic Diversity.</title>
        <authorList>
            <person name="Kalkreuter E."/>
            <person name="Kautsar S.A."/>
            <person name="Yang D."/>
            <person name="Bader C.D."/>
            <person name="Teijaro C.N."/>
            <person name="Fluegel L."/>
            <person name="Davis C.M."/>
            <person name="Simpson J.R."/>
            <person name="Lauterbach L."/>
            <person name="Steele A.D."/>
            <person name="Gui C."/>
            <person name="Meng S."/>
            <person name="Li G."/>
            <person name="Viehrig K."/>
            <person name="Ye F."/>
            <person name="Su P."/>
            <person name="Kiefer A.F."/>
            <person name="Nichols A."/>
            <person name="Cepeda A.J."/>
            <person name="Yan W."/>
            <person name="Fan B."/>
            <person name="Jiang Y."/>
            <person name="Adhikari A."/>
            <person name="Zheng C.-J."/>
            <person name="Schuster L."/>
            <person name="Cowan T.M."/>
            <person name="Smanski M.J."/>
            <person name="Chevrette M.G."/>
            <person name="De Carvalho L.P.S."/>
            <person name="Shen B."/>
        </authorList>
    </citation>
    <scope>NUCLEOTIDE SEQUENCE [LARGE SCALE GENOMIC DNA]</scope>
    <source>
        <strain evidence="5 6">NPDC050545</strain>
    </source>
</reference>
<name>A0ABW7YMS3_9ACTN</name>
<dbReference type="Pfam" id="PF07702">
    <property type="entry name" value="UTRA"/>
    <property type="match status" value="1"/>
</dbReference>
<dbReference type="InterPro" id="IPR036388">
    <property type="entry name" value="WH-like_DNA-bd_sf"/>
</dbReference>
<evidence type="ECO:0000313" key="5">
    <source>
        <dbReference type="EMBL" id="MFI6497205.1"/>
    </source>
</evidence>
<accession>A0ABW7YMS3</accession>
<evidence type="ECO:0000259" key="4">
    <source>
        <dbReference type="PROSITE" id="PS50949"/>
    </source>
</evidence>
<evidence type="ECO:0000256" key="2">
    <source>
        <dbReference type="ARBA" id="ARBA00023125"/>
    </source>
</evidence>
<evidence type="ECO:0000313" key="6">
    <source>
        <dbReference type="Proteomes" id="UP001612741"/>
    </source>
</evidence>
<feature type="domain" description="HTH gntR-type" evidence="4">
    <location>
        <begin position="3"/>
        <end position="71"/>
    </location>
</feature>
<dbReference type="SUPFAM" id="SSF64288">
    <property type="entry name" value="Chorismate lyase-like"/>
    <property type="match status" value="1"/>
</dbReference>
<evidence type="ECO:0000256" key="1">
    <source>
        <dbReference type="ARBA" id="ARBA00023015"/>
    </source>
</evidence>
<dbReference type="InterPro" id="IPR050679">
    <property type="entry name" value="Bact_HTH_transcr_reg"/>
</dbReference>
<comment type="caution">
    <text evidence="5">The sequence shown here is derived from an EMBL/GenBank/DDBJ whole genome shotgun (WGS) entry which is preliminary data.</text>
</comment>
<dbReference type="Proteomes" id="UP001612741">
    <property type="component" value="Unassembled WGS sequence"/>
</dbReference>
<gene>
    <name evidence="5" type="ORF">ACIBG2_07480</name>
</gene>
<dbReference type="PROSITE" id="PS50949">
    <property type="entry name" value="HTH_GNTR"/>
    <property type="match status" value="1"/>
</dbReference>
<keyword evidence="6" id="KW-1185">Reference proteome</keyword>
<dbReference type="Gene3D" id="3.40.1410.10">
    <property type="entry name" value="Chorismate lyase-like"/>
    <property type="match status" value="1"/>
</dbReference>
<organism evidence="5 6">
    <name type="scientific">Nonomuraea typhae</name>
    <dbReference type="NCBI Taxonomy" id="2603600"/>
    <lineage>
        <taxon>Bacteria</taxon>
        <taxon>Bacillati</taxon>
        <taxon>Actinomycetota</taxon>
        <taxon>Actinomycetes</taxon>
        <taxon>Streptosporangiales</taxon>
        <taxon>Streptosporangiaceae</taxon>
        <taxon>Nonomuraea</taxon>
    </lineage>
</organism>
<keyword evidence="3" id="KW-0804">Transcription</keyword>
<dbReference type="PANTHER" id="PTHR44846:SF17">
    <property type="entry name" value="GNTR-FAMILY TRANSCRIPTIONAL REGULATOR"/>
    <property type="match status" value="1"/>
</dbReference>
<dbReference type="InterPro" id="IPR028978">
    <property type="entry name" value="Chorismate_lyase_/UTRA_dom_sf"/>
</dbReference>
<dbReference type="SUPFAM" id="SSF46785">
    <property type="entry name" value="Winged helix' DNA-binding domain"/>
    <property type="match status" value="1"/>
</dbReference>
<sequence length="233" mass="25799">MPVVRYPEILADLRAKILDGTHPVGEPLPHTSVLKETYGVGAHVITRAMKELKEEGLIWRVANRGMIVQRPATSIEIPLAIERRDEPTEWASACRRAGATGRLTPQPARAEAATEEVARDLHLAPNAAIITWDQHGDIDGQLVCLDRTYVSAELHEAGDFDIERSAARLTLRLQTSPASIEEASKLRVSHGSLLIDITRITHDSVGQPIQLLRRLLNPQRVHVSDRRLPLTSP</sequence>
<keyword evidence="2" id="KW-0238">DNA-binding</keyword>
<keyword evidence="1" id="KW-0805">Transcription regulation</keyword>
<dbReference type="InterPro" id="IPR036390">
    <property type="entry name" value="WH_DNA-bd_sf"/>
</dbReference>
<dbReference type="Gene3D" id="1.10.10.10">
    <property type="entry name" value="Winged helix-like DNA-binding domain superfamily/Winged helix DNA-binding domain"/>
    <property type="match status" value="1"/>
</dbReference>
<dbReference type="SMART" id="SM00345">
    <property type="entry name" value="HTH_GNTR"/>
    <property type="match status" value="1"/>
</dbReference>
<evidence type="ECO:0000256" key="3">
    <source>
        <dbReference type="ARBA" id="ARBA00023163"/>
    </source>
</evidence>